<feature type="binding site" evidence="11">
    <location>
        <position position="164"/>
    </location>
    <ligand>
        <name>Mg(2+)</name>
        <dbReference type="ChEBI" id="CHEBI:18420"/>
    </ligand>
</feature>
<name>A0A1Y5SQR1_9RHOB</name>
<evidence type="ECO:0000256" key="9">
    <source>
        <dbReference type="ARBA" id="ARBA00048540"/>
    </source>
</evidence>
<dbReference type="PROSITE" id="PS51318">
    <property type="entry name" value="TAT"/>
    <property type="match status" value="1"/>
</dbReference>
<evidence type="ECO:0000256" key="6">
    <source>
        <dbReference type="ARBA" id="ARBA00022827"/>
    </source>
</evidence>
<dbReference type="PANTHER" id="PTHR30040:SF2">
    <property type="entry name" value="FAD:PROTEIN FMN TRANSFERASE"/>
    <property type="match status" value="1"/>
</dbReference>
<dbReference type="Gene3D" id="3.10.520.10">
    <property type="entry name" value="ApbE-like domains"/>
    <property type="match status" value="1"/>
</dbReference>
<feature type="signal peptide" evidence="12">
    <location>
        <begin position="1"/>
        <end position="27"/>
    </location>
</feature>
<gene>
    <name evidence="13" type="primary">apbE_2</name>
    <name evidence="13" type="ORF">PEL8287_02257</name>
</gene>
<dbReference type="EC" id="2.7.1.180" evidence="1 10"/>
<organism evidence="13 14">
    <name type="scientific">Roseovarius litorisediminis</name>
    <dbReference type="NCBI Taxonomy" id="1312363"/>
    <lineage>
        <taxon>Bacteria</taxon>
        <taxon>Pseudomonadati</taxon>
        <taxon>Pseudomonadota</taxon>
        <taxon>Alphaproteobacteria</taxon>
        <taxon>Rhodobacterales</taxon>
        <taxon>Roseobacteraceae</taxon>
        <taxon>Roseovarius</taxon>
    </lineage>
</organism>
<dbReference type="InterPro" id="IPR024932">
    <property type="entry name" value="ApbE"/>
</dbReference>
<evidence type="ECO:0000256" key="2">
    <source>
        <dbReference type="ARBA" id="ARBA00016337"/>
    </source>
</evidence>
<evidence type="ECO:0000256" key="1">
    <source>
        <dbReference type="ARBA" id="ARBA00011955"/>
    </source>
</evidence>
<keyword evidence="5 10" id="KW-0479">Metal-binding</keyword>
<comment type="catalytic activity">
    <reaction evidence="9 10">
        <text>L-threonyl-[protein] + FAD = FMN-L-threonyl-[protein] + AMP + H(+)</text>
        <dbReference type="Rhea" id="RHEA:36847"/>
        <dbReference type="Rhea" id="RHEA-COMP:11060"/>
        <dbReference type="Rhea" id="RHEA-COMP:11061"/>
        <dbReference type="ChEBI" id="CHEBI:15378"/>
        <dbReference type="ChEBI" id="CHEBI:30013"/>
        <dbReference type="ChEBI" id="CHEBI:57692"/>
        <dbReference type="ChEBI" id="CHEBI:74257"/>
        <dbReference type="ChEBI" id="CHEBI:456215"/>
        <dbReference type="EC" id="2.7.1.180"/>
    </reaction>
</comment>
<evidence type="ECO:0000313" key="13">
    <source>
        <dbReference type="EMBL" id="SLN44444.1"/>
    </source>
</evidence>
<dbReference type="GO" id="GO:0016740">
    <property type="term" value="F:transferase activity"/>
    <property type="evidence" value="ECO:0007669"/>
    <property type="project" value="UniProtKB-UniRule"/>
</dbReference>
<keyword evidence="7 10" id="KW-0460">Magnesium</keyword>
<dbReference type="SUPFAM" id="SSF143631">
    <property type="entry name" value="ApbE-like"/>
    <property type="match status" value="1"/>
</dbReference>
<dbReference type="GO" id="GO:0046872">
    <property type="term" value="F:metal ion binding"/>
    <property type="evidence" value="ECO:0007669"/>
    <property type="project" value="UniProtKB-UniRule"/>
</dbReference>
<feature type="binding site" evidence="11">
    <location>
        <position position="274"/>
    </location>
    <ligand>
        <name>Mg(2+)</name>
        <dbReference type="ChEBI" id="CHEBI:18420"/>
    </ligand>
</feature>
<dbReference type="Proteomes" id="UP000193827">
    <property type="component" value="Unassembled WGS sequence"/>
</dbReference>
<dbReference type="PIRSF" id="PIRSF006268">
    <property type="entry name" value="ApbE"/>
    <property type="match status" value="1"/>
</dbReference>
<keyword evidence="3 10" id="KW-0285">Flavoprotein</keyword>
<evidence type="ECO:0000256" key="3">
    <source>
        <dbReference type="ARBA" id="ARBA00022630"/>
    </source>
</evidence>
<accession>A0A1Y5SQR1</accession>
<protein>
    <recommendedName>
        <fullName evidence="2 10">FAD:protein FMN transferase</fullName>
        <ecNumber evidence="1 10">2.7.1.180</ecNumber>
    </recommendedName>
    <alternativeName>
        <fullName evidence="8 10">Flavin transferase</fullName>
    </alternativeName>
</protein>
<sequence length="300" mass="31865">MTRLRQTRRRFLTIAAAALALPGAAKAAPLAHWRGWALGAGATITLAGVTGIKARPIFAAMESELERLERIFSLYRPDSALARLNREGKLPAPPAELLEVLSISDAIHRASGGVFDPTVQPLWQALATGGDIAAARALVGWQNLRFDAEIADFLRPGMALTLNGIAQGYVTDRIAALLKAQGFDNILVDMGEIAGLGQKPDGKFWRAGIATPDGKIVHRIQLRDRALATSAPLGTVLDRAGTQGHIFDPKGRLPRNTLVSVSAPRAVIADGLSTAMCMLSGKAADNTIRAFDKAAIEVLT</sequence>
<evidence type="ECO:0000313" key="14">
    <source>
        <dbReference type="Proteomes" id="UP000193827"/>
    </source>
</evidence>
<dbReference type="InterPro" id="IPR006311">
    <property type="entry name" value="TAT_signal"/>
</dbReference>
<keyword evidence="14" id="KW-1185">Reference proteome</keyword>
<evidence type="ECO:0000256" key="7">
    <source>
        <dbReference type="ARBA" id="ARBA00022842"/>
    </source>
</evidence>
<dbReference type="RefSeq" id="WP_085892473.1">
    <property type="nucleotide sequence ID" value="NZ_FWFL01000005.1"/>
</dbReference>
<comment type="similarity">
    <text evidence="10">Belongs to the ApbE family.</text>
</comment>
<evidence type="ECO:0000256" key="12">
    <source>
        <dbReference type="SAM" id="SignalP"/>
    </source>
</evidence>
<dbReference type="EMBL" id="FWFL01000005">
    <property type="protein sequence ID" value="SLN44444.1"/>
    <property type="molecule type" value="Genomic_DNA"/>
</dbReference>
<keyword evidence="13" id="KW-0449">Lipoprotein</keyword>
<comment type="cofactor">
    <cofactor evidence="11">
        <name>Mg(2+)</name>
        <dbReference type="ChEBI" id="CHEBI:18420"/>
    </cofactor>
    <cofactor evidence="11">
        <name>Mn(2+)</name>
        <dbReference type="ChEBI" id="CHEBI:29035"/>
    </cofactor>
    <text evidence="11">Magnesium. Can also use manganese.</text>
</comment>
<dbReference type="PANTHER" id="PTHR30040">
    <property type="entry name" value="THIAMINE BIOSYNTHESIS LIPOPROTEIN APBE"/>
    <property type="match status" value="1"/>
</dbReference>
<feature type="chain" id="PRO_5039901159" description="FAD:protein FMN transferase" evidence="12">
    <location>
        <begin position="28"/>
        <end position="300"/>
    </location>
</feature>
<keyword evidence="12" id="KW-0732">Signal</keyword>
<keyword evidence="6 10" id="KW-0274">FAD</keyword>
<dbReference type="InterPro" id="IPR003374">
    <property type="entry name" value="ApbE-like_sf"/>
</dbReference>
<proteinExistence type="inferred from homology"/>
<evidence type="ECO:0000256" key="10">
    <source>
        <dbReference type="PIRNR" id="PIRNR006268"/>
    </source>
</evidence>
<evidence type="ECO:0000256" key="8">
    <source>
        <dbReference type="ARBA" id="ARBA00031306"/>
    </source>
</evidence>
<reference evidence="13 14" key="1">
    <citation type="submission" date="2017-03" db="EMBL/GenBank/DDBJ databases">
        <authorList>
            <person name="Afonso C.L."/>
            <person name="Miller P.J."/>
            <person name="Scott M.A."/>
            <person name="Spackman E."/>
            <person name="Goraichik I."/>
            <person name="Dimitrov K.M."/>
            <person name="Suarez D.L."/>
            <person name="Swayne D.E."/>
        </authorList>
    </citation>
    <scope>NUCLEOTIDE SEQUENCE [LARGE SCALE GENOMIC DNA]</scope>
    <source>
        <strain evidence="13 14">CECT 8287</strain>
    </source>
</reference>
<keyword evidence="4 10" id="KW-0808">Transferase</keyword>
<dbReference type="Pfam" id="PF02424">
    <property type="entry name" value="ApbE"/>
    <property type="match status" value="1"/>
</dbReference>
<evidence type="ECO:0000256" key="4">
    <source>
        <dbReference type="ARBA" id="ARBA00022679"/>
    </source>
</evidence>
<evidence type="ECO:0000256" key="5">
    <source>
        <dbReference type="ARBA" id="ARBA00022723"/>
    </source>
</evidence>
<dbReference type="AlphaFoldDB" id="A0A1Y5SQR1"/>
<dbReference type="OrthoDB" id="9778595at2"/>
<feature type="binding site" evidence="11">
    <location>
        <position position="270"/>
    </location>
    <ligand>
        <name>Mg(2+)</name>
        <dbReference type="ChEBI" id="CHEBI:18420"/>
    </ligand>
</feature>
<evidence type="ECO:0000256" key="11">
    <source>
        <dbReference type="PIRSR" id="PIRSR006268-2"/>
    </source>
</evidence>